<protein>
    <recommendedName>
        <fullName evidence="7">Major facilitator superfamily (MFS) profile domain-containing protein</fullName>
    </recommendedName>
</protein>
<dbReference type="PANTHER" id="PTHR23501:SF201">
    <property type="entry name" value="MFS AFLATOXIN EFFLUX PUMP"/>
    <property type="match status" value="1"/>
</dbReference>
<dbReference type="Pfam" id="PF07690">
    <property type="entry name" value="MFS_1"/>
    <property type="match status" value="1"/>
</dbReference>
<feature type="transmembrane region" description="Helical" evidence="6">
    <location>
        <begin position="243"/>
        <end position="261"/>
    </location>
</feature>
<comment type="subcellular location">
    <subcellularLocation>
        <location evidence="1">Membrane</location>
        <topology evidence="1">Multi-pass membrane protein</topology>
    </subcellularLocation>
</comment>
<dbReference type="Gene3D" id="1.20.1250.20">
    <property type="entry name" value="MFS general substrate transporter like domains"/>
    <property type="match status" value="1"/>
</dbReference>
<dbReference type="SUPFAM" id="SSF103473">
    <property type="entry name" value="MFS general substrate transporter"/>
    <property type="match status" value="1"/>
</dbReference>
<evidence type="ECO:0000256" key="4">
    <source>
        <dbReference type="ARBA" id="ARBA00023136"/>
    </source>
</evidence>
<comment type="caution">
    <text evidence="8">The sequence shown here is derived from an EMBL/GenBank/DDBJ whole genome shotgun (WGS) entry which is preliminary data.</text>
</comment>
<sequence length="554" mass="59280">MAEERPTDEQEKKSTEVAKKEPSTSISSSEQHDDDQTVYPKGKALALIMLAIYLAVFLVALDRTIIATAIPRITDEFQSLGDTGWYGSAYLLAQCASQLLFGQIYTFYNPKWVFLVAIGLFELGSTLCGAAPSSVAFIVGRAFAGLGNSGIFSGAIVIMVYIIPLSKRSIYQGLIGALYGVASVMGPLLGGVFTDRVTWRWCFYMNLPIGALTVLIIVLIVRLPDRKSSGNSVRQKILQLDPFGNLFLLPCMVCLLLALEWGGSTYAWKNGRIIALLVISGVLATTFIAIQCWKQETATVPPRILKQRSIAAGFCSAFCLGASMITMSFYLPVWFQAIKGLSAVESGIRNLPLMLSLVIASIAAGGAIAAVGYYAPFMILSTVLMSVGAGLLTTFQPDTGAAEWISYQILFGIGLGLGMQQPNLAAQTVLSRKDVPVGASLMFFAQALGGAVFVSIAQTVFTNSLISGLHDVSKLDPINVVNTGATKIRNLVPVKDLGVVMLAYNGALTDAYKVALATACFSAVGAFAVEWRSVKVKKDDQGAVEAKEKTVDTM</sequence>
<dbReference type="InterPro" id="IPR036259">
    <property type="entry name" value="MFS_trans_sf"/>
</dbReference>
<reference evidence="8 9" key="1">
    <citation type="submission" date="2024-09" db="EMBL/GenBank/DDBJ databases">
        <title>Rethinking Asexuality: The Enigmatic Case of Functional Sexual Genes in Lepraria (Stereocaulaceae).</title>
        <authorList>
            <person name="Doellman M."/>
            <person name="Sun Y."/>
            <person name="Barcenas-Pena A."/>
            <person name="Lumbsch H.T."/>
            <person name="Grewe F."/>
        </authorList>
    </citation>
    <scope>NUCLEOTIDE SEQUENCE [LARGE SCALE GENOMIC DNA]</scope>
    <source>
        <strain evidence="8 9">Mercado 3170</strain>
    </source>
</reference>
<feature type="transmembrane region" description="Helical" evidence="6">
    <location>
        <begin position="511"/>
        <end position="529"/>
    </location>
</feature>
<evidence type="ECO:0000259" key="7">
    <source>
        <dbReference type="PROSITE" id="PS50850"/>
    </source>
</evidence>
<accession>A0ABR4APC4</accession>
<feature type="transmembrane region" description="Helical" evidence="6">
    <location>
        <begin position="273"/>
        <end position="290"/>
    </location>
</feature>
<feature type="transmembrane region" description="Helical" evidence="6">
    <location>
        <begin position="310"/>
        <end position="331"/>
    </location>
</feature>
<keyword evidence="2 6" id="KW-0812">Transmembrane</keyword>
<dbReference type="Gene3D" id="1.20.1720.10">
    <property type="entry name" value="Multidrug resistance protein D"/>
    <property type="match status" value="1"/>
</dbReference>
<dbReference type="InterPro" id="IPR011701">
    <property type="entry name" value="MFS"/>
</dbReference>
<feature type="domain" description="Major facilitator superfamily (MFS) profile" evidence="7">
    <location>
        <begin position="48"/>
        <end position="537"/>
    </location>
</feature>
<dbReference type="CDD" id="cd17502">
    <property type="entry name" value="MFS_Azr1_MDR_like"/>
    <property type="match status" value="1"/>
</dbReference>
<organism evidence="8 9">
    <name type="scientific">Stereocaulon virgatum</name>
    <dbReference type="NCBI Taxonomy" id="373712"/>
    <lineage>
        <taxon>Eukaryota</taxon>
        <taxon>Fungi</taxon>
        <taxon>Dikarya</taxon>
        <taxon>Ascomycota</taxon>
        <taxon>Pezizomycotina</taxon>
        <taxon>Lecanoromycetes</taxon>
        <taxon>OSLEUM clade</taxon>
        <taxon>Lecanoromycetidae</taxon>
        <taxon>Lecanorales</taxon>
        <taxon>Lecanorineae</taxon>
        <taxon>Stereocaulaceae</taxon>
        <taxon>Stereocaulon</taxon>
    </lineage>
</organism>
<feature type="transmembrane region" description="Helical" evidence="6">
    <location>
        <begin position="401"/>
        <end position="419"/>
    </location>
</feature>
<dbReference type="InterPro" id="IPR020846">
    <property type="entry name" value="MFS_dom"/>
</dbReference>
<keyword evidence="9" id="KW-1185">Reference proteome</keyword>
<evidence type="ECO:0000256" key="2">
    <source>
        <dbReference type="ARBA" id="ARBA00022692"/>
    </source>
</evidence>
<proteinExistence type="predicted"/>
<keyword evidence="4 6" id="KW-0472">Membrane</keyword>
<evidence type="ECO:0000313" key="8">
    <source>
        <dbReference type="EMBL" id="KAL2047411.1"/>
    </source>
</evidence>
<feature type="transmembrane region" description="Helical" evidence="6">
    <location>
        <begin position="170"/>
        <end position="191"/>
    </location>
</feature>
<keyword evidence="3 6" id="KW-1133">Transmembrane helix</keyword>
<gene>
    <name evidence="8" type="ORF">N7G274_001432</name>
</gene>
<feature type="transmembrane region" description="Helical" evidence="6">
    <location>
        <begin position="351"/>
        <end position="370"/>
    </location>
</feature>
<feature type="transmembrane region" description="Helical" evidence="6">
    <location>
        <begin position="440"/>
        <end position="461"/>
    </location>
</feature>
<feature type="compositionally biased region" description="Basic and acidic residues" evidence="5">
    <location>
        <begin position="1"/>
        <end position="22"/>
    </location>
</feature>
<feature type="transmembrane region" description="Helical" evidence="6">
    <location>
        <begin position="203"/>
        <end position="223"/>
    </location>
</feature>
<evidence type="ECO:0000256" key="5">
    <source>
        <dbReference type="SAM" id="MobiDB-lite"/>
    </source>
</evidence>
<evidence type="ECO:0000313" key="9">
    <source>
        <dbReference type="Proteomes" id="UP001590950"/>
    </source>
</evidence>
<evidence type="ECO:0000256" key="1">
    <source>
        <dbReference type="ARBA" id="ARBA00004141"/>
    </source>
</evidence>
<feature type="region of interest" description="Disordered" evidence="5">
    <location>
        <begin position="1"/>
        <end position="36"/>
    </location>
</feature>
<name>A0ABR4APC4_9LECA</name>
<dbReference type="EMBL" id="JBEFKJ010000003">
    <property type="protein sequence ID" value="KAL2047411.1"/>
    <property type="molecule type" value="Genomic_DNA"/>
</dbReference>
<dbReference type="Proteomes" id="UP001590950">
    <property type="component" value="Unassembled WGS sequence"/>
</dbReference>
<feature type="transmembrane region" description="Helical" evidence="6">
    <location>
        <begin position="44"/>
        <end position="65"/>
    </location>
</feature>
<evidence type="ECO:0000256" key="6">
    <source>
        <dbReference type="SAM" id="Phobius"/>
    </source>
</evidence>
<dbReference type="PANTHER" id="PTHR23501">
    <property type="entry name" value="MAJOR FACILITATOR SUPERFAMILY"/>
    <property type="match status" value="1"/>
</dbReference>
<feature type="transmembrane region" description="Helical" evidence="6">
    <location>
        <begin position="138"/>
        <end position="163"/>
    </location>
</feature>
<dbReference type="PROSITE" id="PS50850">
    <property type="entry name" value="MFS"/>
    <property type="match status" value="1"/>
</dbReference>
<feature type="transmembrane region" description="Helical" evidence="6">
    <location>
        <begin position="112"/>
        <end position="132"/>
    </location>
</feature>
<evidence type="ECO:0000256" key="3">
    <source>
        <dbReference type="ARBA" id="ARBA00022989"/>
    </source>
</evidence>